<feature type="region of interest" description="Disordered" evidence="2">
    <location>
        <begin position="2962"/>
        <end position="2990"/>
    </location>
</feature>
<dbReference type="SMART" id="SM00490">
    <property type="entry name" value="HELICc"/>
    <property type="match status" value="1"/>
</dbReference>
<feature type="compositionally biased region" description="Basic and acidic residues" evidence="2">
    <location>
        <begin position="320"/>
        <end position="334"/>
    </location>
</feature>
<dbReference type="PANTHER" id="PTHR41313">
    <property type="entry name" value="ADENINE-SPECIFIC METHYLTRANSFERASE"/>
    <property type="match status" value="1"/>
</dbReference>
<dbReference type="InterPro" id="IPR001650">
    <property type="entry name" value="Helicase_C-like"/>
</dbReference>
<dbReference type="Gene3D" id="3.40.50.300">
    <property type="entry name" value="P-loop containing nucleotide triphosphate hydrolases"/>
    <property type="match status" value="1"/>
</dbReference>
<feature type="compositionally biased region" description="Basic and acidic residues" evidence="2">
    <location>
        <begin position="931"/>
        <end position="959"/>
    </location>
</feature>
<feature type="region of interest" description="Disordered" evidence="2">
    <location>
        <begin position="320"/>
        <end position="353"/>
    </location>
</feature>
<proteinExistence type="predicted"/>
<feature type="region of interest" description="Disordered" evidence="2">
    <location>
        <begin position="451"/>
        <end position="477"/>
    </location>
</feature>
<dbReference type="Gene3D" id="3.40.50.150">
    <property type="entry name" value="Vaccinia Virus protein VP39"/>
    <property type="match status" value="1"/>
</dbReference>
<dbReference type="Pfam" id="PF04851">
    <property type="entry name" value="ResIII"/>
    <property type="match status" value="1"/>
</dbReference>
<dbReference type="InterPro" id="IPR006935">
    <property type="entry name" value="Helicase/UvrB_N"/>
</dbReference>
<feature type="domain" description="Helicase C-terminal" evidence="3">
    <location>
        <begin position="2330"/>
        <end position="2507"/>
    </location>
</feature>
<dbReference type="RefSeq" id="WP_346154545.1">
    <property type="nucleotide sequence ID" value="NZ_BAAATE010000034.1"/>
</dbReference>
<organism evidence="4 5">
    <name type="scientific">Nonomuraea recticatena</name>
    <dbReference type="NCBI Taxonomy" id="46178"/>
    <lineage>
        <taxon>Bacteria</taxon>
        <taxon>Bacillati</taxon>
        <taxon>Actinomycetota</taxon>
        <taxon>Actinomycetes</taxon>
        <taxon>Streptosporangiales</taxon>
        <taxon>Streptosporangiaceae</taxon>
        <taxon>Nonomuraea</taxon>
    </lineage>
</organism>
<feature type="compositionally biased region" description="Low complexity" evidence="2">
    <location>
        <begin position="2823"/>
        <end position="2834"/>
    </location>
</feature>
<dbReference type="Pfam" id="PF00271">
    <property type="entry name" value="Helicase_C"/>
    <property type="match status" value="1"/>
</dbReference>
<dbReference type="InterPro" id="IPR029063">
    <property type="entry name" value="SAM-dependent_MTases_sf"/>
</dbReference>
<dbReference type="SUPFAM" id="SSF53335">
    <property type="entry name" value="S-adenosyl-L-methionine-dependent methyltransferases"/>
    <property type="match status" value="1"/>
</dbReference>
<feature type="compositionally biased region" description="Low complexity" evidence="2">
    <location>
        <begin position="343"/>
        <end position="353"/>
    </location>
</feature>
<evidence type="ECO:0000313" key="5">
    <source>
        <dbReference type="Proteomes" id="UP001501666"/>
    </source>
</evidence>
<dbReference type="InterPro" id="IPR052933">
    <property type="entry name" value="DNA_Protect_Modify"/>
</dbReference>
<reference evidence="5" key="1">
    <citation type="journal article" date="2019" name="Int. J. Syst. Evol. Microbiol.">
        <title>The Global Catalogue of Microorganisms (GCM) 10K type strain sequencing project: providing services to taxonomists for standard genome sequencing and annotation.</title>
        <authorList>
            <consortium name="The Broad Institute Genomics Platform"/>
            <consortium name="The Broad Institute Genome Sequencing Center for Infectious Disease"/>
            <person name="Wu L."/>
            <person name="Ma J."/>
        </authorList>
    </citation>
    <scope>NUCLEOTIDE SEQUENCE [LARGE SCALE GENOMIC DNA]</scope>
    <source>
        <strain evidence="5">JCM 6835</strain>
    </source>
</reference>
<name>A0ABP6FGU8_9ACTN</name>
<feature type="region of interest" description="Disordered" evidence="2">
    <location>
        <begin position="416"/>
        <end position="438"/>
    </location>
</feature>
<feature type="region of interest" description="Disordered" evidence="2">
    <location>
        <begin position="219"/>
        <end position="238"/>
    </location>
</feature>
<feature type="compositionally biased region" description="Polar residues" evidence="2">
    <location>
        <begin position="2866"/>
        <end position="2876"/>
    </location>
</feature>
<feature type="compositionally biased region" description="Basic residues" evidence="2">
    <location>
        <begin position="3226"/>
        <end position="3236"/>
    </location>
</feature>
<dbReference type="InterPro" id="IPR027417">
    <property type="entry name" value="P-loop_NTPase"/>
</dbReference>
<feature type="compositionally biased region" description="Low complexity" evidence="2">
    <location>
        <begin position="509"/>
        <end position="518"/>
    </location>
</feature>
<evidence type="ECO:0000259" key="3">
    <source>
        <dbReference type="PROSITE" id="PS51194"/>
    </source>
</evidence>
<comment type="caution">
    <text evidence="4">The sequence shown here is derived from an EMBL/GenBank/DDBJ whole genome shotgun (WGS) entry which is preliminary data.</text>
</comment>
<dbReference type="SMART" id="SM00487">
    <property type="entry name" value="DEXDc"/>
    <property type="match status" value="1"/>
</dbReference>
<evidence type="ECO:0000256" key="1">
    <source>
        <dbReference type="SAM" id="Coils"/>
    </source>
</evidence>
<dbReference type="InterPro" id="IPR038718">
    <property type="entry name" value="SNF2-like_sf"/>
</dbReference>
<dbReference type="SUPFAM" id="SSF52540">
    <property type="entry name" value="P-loop containing nucleoside triphosphate hydrolases"/>
    <property type="match status" value="2"/>
</dbReference>
<accession>A0ABP6FGU8</accession>
<keyword evidence="1" id="KW-0175">Coiled coil</keyword>
<dbReference type="PROSITE" id="PS51194">
    <property type="entry name" value="HELICASE_CTER"/>
    <property type="match status" value="1"/>
</dbReference>
<feature type="compositionally biased region" description="Low complexity" evidence="2">
    <location>
        <begin position="2844"/>
        <end position="2853"/>
    </location>
</feature>
<feature type="compositionally biased region" description="Low complexity" evidence="2">
    <location>
        <begin position="960"/>
        <end position="977"/>
    </location>
</feature>
<feature type="region of interest" description="Disordered" evidence="2">
    <location>
        <begin position="495"/>
        <end position="530"/>
    </location>
</feature>
<feature type="coiled-coil region" evidence="1">
    <location>
        <begin position="2686"/>
        <end position="2720"/>
    </location>
</feature>
<feature type="region of interest" description="Disordered" evidence="2">
    <location>
        <begin position="682"/>
        <end position="703"/>
    </location>
</feature>
<feature type="region of interest" description="Disordered" evidence="2">
    <location>
        <begin position="3220"/>
        <end position="3255"/>
    </location>
</feature>
<protein>
    <recommendedName>
        <fullName evidence="3">Helicase C-terminal domain-containing protein</fullName>
    </recommendedName>
</protein>
<feature type="region of interest" description="Disordered" evidence="2">
    <location>
        <begin position="2823"/>
        <end position="2878"/>
    </location>
</feature>
<keyword evidence="5" id="KW-1185">Reference proteome</keyword>
<dbReference type="Gene3D" id="3.40.50.10810">
    <property type="entry name" value="Tandem AAA-ATPase domain"/>
    <property type="match status" value="1"/>
</dbReference>
<feature type="region of interest" description="Disordered" evidence="2">
    <location>
        <begin position="831"/>
        <end position="1000"/>
    </location>
</feature>
<dbReference type="InterPro" id="IPR014001">
    <property type="entry name" value="Helicase_ATP-bd"/>
</dbReference>
<dbReference type="EMBL" id="BAAATE010000034">
    <property type="protein sequence ID" value="GAA2692108.1"/>
    <property type="molecule type" value="Genomic_DNA"/>
</dbReference>
<dbReference type="Proteomes" id="UP001501666">
    <property type="component" value="Unassembled WGS sequence"/>
</dbReference>
<feature type="coiled-coil region" evidence="1">
    <location>
        <begin position="3877"/>
        <end position="3945"/>
    </location>
</feature>
<dbReference type="PANTHER" id="PTHR41313:SF1">
    <property type="entry name" value="DNA METHYLASE ADENINE-SPECIFIC DOMAIN-CONTAINING PROTEIN"/>
    <property type="match status" value="1"/>
</dbReference>
<evidence type="ECO:0000313" key="4">
    <source>
        <dbReference type="EMBL" id="GAA2692108.1"/>
    </source>
</evidence>
<gene>
    <name evidence="4" type="ORF">GCM10010412_082830</name>
</gene>
<sequence>MSEFDVWDVKARRGLGAAKFDADQHPRDRKGRFIETGASVRVWGGGRGTVVKNVGGGRIEVRLQDGSVQAIHRNYLTVEKRPDGTAPTGKAQAAPKAMAVEQPSSDAAEFTPSTLDERIPVSELKPGQPVLVYGTRPDGEVRQQTGIVQKVSPAEGGGWTVRLGGVDDLVDSVDVGMDDDGVARLLPEQELAALVDAIRRDDPNAVELARALVAKVTADDDAEADRGGRDAAAGGGAEQRVRAAVRKLQREPGGWVSLTRLREQLADLPREQVDEALRTLNRQPDVVMVPEDNQKALLDEDRAAALMVGDQPKHYIRLDTDEERQREEAARREMAATSPGPKAQGAPQAVAPTAPQTVVPGDLKPGDRITFDVPVTAANAGRFASPLAKNPPKPGDTVTVRGVVDGVETDMFGGSRVALRPRGAQWQSAGGGGPLEAGAQAWDLDEDHAVHKTGRAQEQPQAERGSAPRSAPQAGLFSDVGREAQGTEDMFTAHERNQEPQAPEPEPAGPVEGAAAPEADSDTPAMGEERVKALSKQAKEAFEARDYGRAMRLTNQALEAWPDMPQATRDRIERNRLVVQSHWRRKGSDEDLAAWARTQLRGLPDTNEVTPLLKDLDRGDRVYLPNAGGRRGREVIITGVPEKVGKGPRARGRISYIDQDGRRGSEARSWNARLTVLRGWEPLSEDDGSAPAEPDETRRLDRDLSVRPGLLPSDVEQRLAKARGRLIEALGGDDRHAVDQAASDYQRELNAAYQGLPRHMPRRDIAQGEITKTNRAVGVARHEWTMSHNDLPDPRTLDMTKLSEAELDELGWRARNSPMGSGFGQQILTMLGDEARRRRSDTSTQIDTNRDDRVTVSSTMGAPKTGPAPTDDSPAEGEGDDGLRGDRAQALGDVPADSAGRAGEPGRVLPGTRRPGGGPDRRPGPGAGREAASRGDVRAADRPTAERGDAGAGDRDAGRDLSAGRAGSRGRGASPDADVAEAEGRFRPASQEDLAPAGEKAKVRANIEAVKVLRRLESVDRLATDDEKRVLARWSGWGSLPIVFESRPTQAQFKNPDGSPDTVTFERRLKRWESFTPERAELRSLLDESEWREASRNTLNAHYTDASLVEGIWDAVRQLGFDGGNVLEPGSGAGTFIGMAPEGAHMTGIELDSTTAGISQALYPDATIRNESFADTRAPANTFDAVVGNVPFGDYWLVDREYNPDKKHSIHNHFILKSLGLTRPGGLVAVITSRYTMDSEDSSARREMAKMGDLVGAVRLPSGAHRKAAGTDVVTDLLIFRKRGEDEPAGDTSWINAPKMDVNGSQHPVNAYFQQHPEQIAGEQTTGRGQFTDHDLIVRGDRDAAPAMREALARVVADAREQGATFEQREAGTPVVPLQLADRDSRHDGALQQNEDGTFTQVRSGSAEQVDVHPTQVEQLSALLGLRDVARALLTEENASEADTPRMDELRAELNRRYDAYTARWGATSKRANRRFTPKEVKEAADAAGRKPLESEKASTAIGLLRSDPAGAIVFALDDYDADTDTTRKADIFDHRVVAAKKAITETDDPGEAIAVVVDRFGSLRMDEVAKLLRVDEEEARQRLGSRVFDQPPSYTQSGEPYLLAGQAAFVPAAEYLSGNVRRKLVEARAAAEHDPRFALNVAALEEVLPRDLTPGEIDARMGAAWISAETVQEFLRDILNDPTVKVNHAGGSLWEVNGYKDGYEARNTFGTDRKQWSAIEIAEALLRQSTIKVTQSTPGGGSVADPAGTIEAQQKAQEMAERFSEWVWEDPDRAERLARIYNDRFNSIVLRSYDGANPSLPGLAEGWDPRPHQKAAVARIINEPAVLLAHEVGAGKTAEMVMGAMELRRTGMAKKPAIVVPNHMLEQFSREFLELYPNAKILAASSSDLTGAKRREFVARAATGDWDAVILTQKAFEKIDMHPDVQKEYRESELEKLRAAIERAKEFGEDSRLLKRLERQLVQAEEKIKAKLDSKKDEGNVYFEHTGIDYLMVDEAHMYKNLRTPSRIEGAGIDGSGRASDLHMKLHYLRGKSESGRIVTFATGTDIANSVTEANVMQRYLRPDLLEEVGIDDFDTWAATFGDVVTDIELNPDGNGFRQKARFAKFRNVPELLRMYRVAADVKTAEDLGLPTPPVRKDANGNRGETVVIPASIEQLDYIQDLGQRAEAVRIGNPRKWINGIPEDEYEGEPDPDEDRIVEDNMLKISGDGKRAALDMRLIDPSMPQVGGKLDIAAAKIAEIYEHSKDWQYPIRKDSDELHPTPGALQIVFMDQGTPKKKPGKPKGTKVKAEKLKAGQWLNRSGTPTRITKVEWDDERQAFVIDLDAAIGAVDQIVIARGDSLVTVPDPKLGVPDEPVDAPAGDGDASTWAAYDEMKAQLVARGVPADKIRFIHEANTDAQKAKLFEDARTGKIAVLLGSTEKMGTGTNVQSRAVALHHMDCPWRPADLAQREGRVERQGNFNLNLHDKDVRIIRYVTEGTFDGYSWQTVERKQKFIAQMKRGTLDVREIEDIGDAALSFAEVKALATGNPYLLDKAKADTELNRLDRLDRAHQRTQGNLTQQITRAEQMISELTSDIGEWQEAIAARVDTRGDNFAIKVGDLETDKRADVYEPLLAAVRDVRDGPAAEDRPILIGELGGHPIYAIKTRRYYGDQLFRVIDVGFDFAGGVSSYRGHQLTDGSGNGMLRALENRLAGLEPQIEAAEKRIAHLREQAGKMQGAIGKPFGKAAQLAEVRERSRLLGEIIKTQSHLDEIKNTNDDSYKEAADTLALLKEKLETLRPASATDPATEPDADLVVDLDDPTPTVHDDGDGFAVVDVRGSQEDAAAPEAAAADGDSEPGGDDAGTAAPATADLVDLDEPADTETGRPTATVSPSELQPGDRIRFVRSSDAVRRVQGRNGTYLTQSEARAWEATIPAGYQPGQPVRLQDVVETVGDQPARYLPDTNMIRLPDQVDRLGTDDAAASEGQAEQLRTSREEARAANQSEAQERRRTMLEEAGGPALVEAVTSFDEIADAAENGQAPVSDLEDAWMRADAALAAAQDGDLDWIRAAQLKTLRETLADRLVMAGGDPRAARRRAADWERAREEAERAAVDGIPEQAAVGDIEPGDRIDTPDGQTATVEEVTRAGDLTFTTERDSEDRRTIRARPDGEQVTKRTRARKQPEIGQTTAGDVAVGEWLIDDDGNASKVVGVERDGDRIVFDVLDPDGQPSLVEADAGETVTRGRGLRKKRKRAPKPPGERKPRSTIVSLPDGTPATRVRLRSDIRKRVLALAIDADQDASPQAREAAARLRASQPVTAEQMRALGQRLRQLAAEGLPAVQQRALERAASWVDASYARLAGYPAPPHEPHRDRVEKAYPENLVAGDVVAIPDEAGGQVRPVRIIEAKPVSRMPFVSVTVEHADGRREQRILAAGVDVHLMPDLPDDVEVAPAAARREEHIRPDRLEPGDTIRVNDVDRKIVALWKTSGEFDPVEEWEVLAEGGDGGELVVTSRGFPSVLRVARGESSADQPWDALLDDTGDGVIPARDVRVGDRISVDATHGGATGTVEEIVPLLGEDGQQVGVTAVVRTYSDVQAVVAMLDDDTSLQVTRLAKGGDNAELRIARQQARRVQTARLRAVRQALGEAEMDLYRDAAAAIADEVGMRRVHPPEAGDRAWLRSPDLVEQAWKRLDDRAPALQAARALASDEQHAAVLADRLAPLVSQIRERAATNLVESILQVDPLPGETHDQALARMLEQFQADPPTTIDMALARRLDVTALFEGGAPSPAALPAVEGGLAERLTSYRQALPANLSDLGHRQVTRTVYRPLNLADLEDGYDPGTEQITATVPDVAADDGPGEHAMRHLAVIKAAGAEVDQALTGRLATPAYQGAVAEAEAAEKAMWDAERALAKAEHEASQHAFANNLSEPSPAHQKAFDKAEKEARKARRAVEAAKLRVAELRREAVLEVLREVRSFGGARLTYQTKTGQARKESHKPVQAMRKVEDVYPADWVAMLGDEGPVGLAIAQPNIMGGPGRAGYSPKAHTIVMPDSTPQEQFRQGVHELGHAFQHRLPGLREAERAFLWERTASGDVGHRERGEPFEVGVGPGEVGYDGGFPHPYTGRVYAHGGGEVFTTGMESLMAGADYLDDDMRSWLLGVLSLLGTSHDGPAKDPLDGVDLDELSVDQLQALLGQVEWNSPAYERIMAQLRGRRIEDDPLDGVDLEELSAEDLADLLGSLSDNFSAARISEVLDRRHAEDEAERRLNAQIDALVASGEMDQEEAWAHVHGLTVEQMEAERRRASVDERLPGESVERRVRRQYDEWVEHQYGQAEAATNGYMVNKRGRAAGVDPKSLFSGDWRRVNAYASDELYNWFRANGWRNYTEYVADVLGRDRDVRAARRSRESRRFTR</sequence>
<feature type="coiled-coil region" evidence="1">
    <location>
        <begin position="1948"/>
        <end position="1975"/>
    </location>
</feature>
<evidence type="ECO:0000256" key="2">
    <source>
        <dbReference type="SAM" id="MobiDB-lite"/>
    </source>
</evidence>